<evidence type="ECO:0000313" key="1">
    <source>
        <dbReference type="EMBL" id="MCJ8239384.1"/>
    </source>
</evidence>
<dbReference type="Proteomes" id="UP001522662">
    <property type="component" value="Unassembled WGS sequence"/>
</dbReference>
<comment type="caution">
    <text evidence="1">The sequence shown here is derived from an EMBL/GenBank/DDBJ whole genome shotgun (WGS) entry which is preliminary data.</text>
</comment>
<name>A0ABT0D240_9HYPH</name>
<dbReference type="EMBL" id="JALAYX010000003">
    <property type="protein sequence ID" value="MCJ8239384.1"/>
    <property type="molecule type" value="Genomic_DNA"/>
</dbReference>
<keyword evidence="2" id="KW-1185">Reference proteome</keyword>
<sequence>MHALYHCWELGQKSWASFQRMLLVADQVTVWSPSHDQIAEACQNRGLAYTPEEFLELVDLGVVNVATRETWLSGPEYRNDLTQRGFKMAGWNDSFDGRLSKASRDLISVLPKPDVSEWVEEQCRIRSKQFIAAEDLVKKSKLDPEWLRVASIKNKLMNDDAVIRQALDTARHHFLAMSQLNCTTGVESWAAPSFFDTVGRKEDEPIPAGLNSVAPPPATLDLLIFEMNRARYLGGDRRDFNKHIDTLIRFKELGYHKLLQSDAPELPTEAKLLKDLKKKIQISLNKHDSRFGMAEYTKAAVPVLATGAATVIALADTAARMPSINRRNFITLLASAIVTTATGYHTVTGAIEASNSLEPSIDLAPIEQALYLMVNGEHTSSLQVDLAELLVSEVEAFSKLYNAT</sequence>
<reference evidence="1 2" key="1">
    <citation type="submission" date="2022-03" db="EMBL/GenBank/DDBJ databases">
        <title>Rhizobium SSM4.3 sp. nov., isolated from Sediment (Gouqi Island).</title>
        <authorList>
            <person name="Chen G."/>
        </authorList>
    </citation>
    <scope>NUCLEOTIDE SEQUENCE [LARGE SCALE GENOMIC DNA]</scope>
    <source>
        <strain evidence="1 2">SSM4.3</strain>
    </source>
</reference>
<evidence type="ECO:0000313" key="2">
    <source>
        <dbReference type="Proteomes" id="UP001522662"/>
    </source>
</evidence>
<gene>
    <name evidence="1" type="ORF">MKJ03_13695</name>
</gene>
<proteinExistence type="predicted"/>
<accession>A0ABT0D240</accession>
<organism evidence="1 2">
    <name type="scientific">Peteryoungia algae</name>
    <dbReference type="NCBI Taxonomy" id="2919917"/>
    <lineage>
        <taxon>Bacteria</taxon>
        <taxon>Pseudomonadati</taxon>
        <taxon>Pseudomonadota</taxon>
        <taxon>Alphaproteobacteria</taxon>
        <taxon>Hyphomicrobiales</taxon>
        <taxon>Rhizobiaceae</taxon>
        <taxon>Peteryoungia</taxon>
    </lineage>
</organism>
<protein>
    <submittedName>
        <fullName evidence="1">Uncharacterized protein</fullName>
    </submittedName>
</protein>
<dbReference type="RefSeq" id="WP_245137007.1">
    <property type="nucleotide sequence ID" value="NZ_CP128477.1"/>
</dbReference>